<dbReference type="Proteomes" id="UP000694240">
    <property type="component" value="Chromosome 8"/>
</dbReference>
<comment type="caution">
    <text evidence="1">The sequence shown here is derived from an EMBL/GenBank/DDBJ whole genome shotgun (WGS) entry which is preliminary data.</text>
</comment>
<accession>A0A8T2AQ65</accession>
<name>A0A8T2AQ65_9BRAS</name>
<sequence length="39" mass="4452">FPTILFNATVPPPLTTRLMQIKVHVLQNCSITKLVKDHH</sequence>
<dbReference type="AlphaFoldDB" id="A0A8T2AQ65"/>
<gene>
    <name evidence="1" type="ORF">ISN45_Aa03g005730</name>
</gene>
<organism evidence="1 2">
    <name type="scientific">Arabidopsis thaliana x Arabidopsis arenosa</name>
    <dbReference type="NCBI Taxonomy" id="1240361"/>
    <lineage>
        <taxon>Eukaryota</taxon>
        <taxon>Viridiplantae</taxon>
        <taxon>Streptophyta</taxon>
        <taxon>Embryophyta</taxon>
        <taxon>Tracheophyta</taxon>
        <taxon>Spermatophyta</taxon>
        <taxon>Magnoliopsida</taxon>
        <taxon>eudicotyledons</taxon>
        <taxon>Gunneridae</taxon>
        <taxon>Pentapetalae</taxon>
        <taxon>rosids</taxon>
        <taxon>malvids</taxon>
        <taxon>Brassicales</taxon>
        <taxon>Brassicaceae</taxon>
        <taxon>Camelineae</taxon>
        <taxon>Arabidopsis</taxon>
    </lineage>
</organism>
<protein>
    <submittedName>
        <fullName evidence="1">Uncharacterized protein</fullName>
    </submittedName>
</protein>
<reference evidence="1 2" key="1">
    <citation type="submission" date="2020-12" db="EMBL/GenBank/DDBJ databases">
        <title>Concerted genomic and epigenomic changes stabilize Arabidopsis allopolyploids.</title>
        <authorList>
            <person name="Chen Z."/>
        </authorList>
    </citation>
    <scope>NUCLEOTIDE SEQUENCE [LARGE SCALE GENOMIC DNA]</scope>
    <source>
        <strain evidence="1">Allo738</strain>
        <tissue evidence="1">Leaf</tissue>
    </source>
</reference>
<feature type="non-terminal residue" evidence="1">
    <location>
        <position position="1"/>
    </location>
</feature>
<dbReference type="EMBL" id="JAEFBK010000008">
    <property type="protein sequence ID" value="KAG7576148.1"/>
    <property type="molecule type" value="Genomic_DNA"/>
</dbReference>
<keyword evidence="2" id="KW-1185">Reference proteome</keyword>
<evidence type="ECO:0000313" key="2">
    <source>
        <dbReference type="Proteomes" id="UP000694240"/>
    </source>
</evidence>
<proteinExistence type="predicted"/>
<evidence type="ECO:0000313" key="1">
    <source>
        <dbReference type="EMBL" id="KAG7576148.1"/>
    </source>
</evidence>